<organism evidence="2 3">
    <name type="scientific">Meloidogyne enterolobii</name>
    <name type="common">Root-knot nematode worm</name>
    <name type="synonym">Meloidogyne mayaguensis</name>
    <dbReference type="NCBI Taxonomy" id="390850"/>
    <lineage>
        <taxon>Eukaryota</taxon>
        <taxon>Metazoa</taxon>
        <taxon>Ecdysozoa</taxon>
        <taxon>Nematoda</taxon>
        <taxon>Chromadorea</taxon>
        <taxon>Rhabditida</taxon>
        <taxon>Tylenchina</taxon>
        <taxon>Tylenchomorpha</taxon>
        <taxon>Tylenchoidea</taxon>
        <taxon>Meloidogynidae</taxon>
        <taxon>Meloidogyninae</taxon>
        <taxon>Meloidogyne</taxon>
    </lineage>
</organism>
<feature type="region of interest" description="Disordered" evidence="1">
    <location>
        <begin position="1"/>
        <end position="107"/>
    </location>
</feature>
<name>A0A6V7Y270_MELEN</name>
<feature type="compositionally biased region" description="Basic and acidic residues" evidence="1">
    <location>
        <begin position="40"/>
        <end position="80"/>
    </location>
</feature>
<dbReference type="Proteomes" id="UP000580250">
    <property type="component" value="Unassembled WGS sequence"/>
</dbReference>
<dbReference type="AlphaFoldDB" id="A0A6V7Y270"/>
<reference evidence="2 3" key="1">
    <citation type="submission" date="2020-08" db="EMBL/GenBank/DDBJ databases">
        <authorList>
            <person name="Koutsovoulos G."/>
            <person name="Danchin GJ E."/>
        </authorList>
    </citation>
    <scope>NUCLEOTIDE SEQUENCE [LARGE SCALE GENOMIC DNA]</scope>
</reference>
<evidence type="ECO:0000313" key="3">
    <source>
        <dbReference type="Proteomes" id="UP000580250"/>
    </source>
</evidence>
<evidence type="ECO:0000256" key="1">
    <source>
        <dbReference type="SAM" id="MobiDB-lite"/>
    </source>
</evidence>
<accession>A0A6V7Y270</accession>
<protein>
    <submittedName>
        <fullName evidence="2">Uncharacterized protein</fullName>
    </submittedName>
</protein>
<feature type="compositionally biased region" description="Basic and acidic residues" evidence="1">
    <location>
        <begin position="1"/>
        <end position="18"/>
    </location>
</feature>
<dbReference type="EMBL" id="CAJEWN010002896">
    <property type="protein sequence ID" value="CAD2205713.1"/>
    <property type="molecule type" value="Genomic_DNA"/>
</dbReference>
<proteinExistence type="predicted"/>
<gene>
    <name evidence="2" type="ORF">MENT_LOCUS59549</name>
</gene>
<sequence length="137" mass="15304">MGREGRRPELRPIPEGRAKTHRGRRPRSLGARAEGPSFDPSRKAEQRPTEAEGRGVRGEGRRPELKTHPKTNREGRRPEPRPIPGGRQRLTEAEGRGVWGRGPQARSNEKAGQILMFLAAREARPKAVRLSNGQSKI</sequence>
<comment type="caution">
    <text evidence="2">The sequence shown here is derived from an EMBL/GenBank/DDBJ whole genome shotgun (WGS) entry which is preliminary data.</text>
</comment>
<evidence type="ECO:0000313" key="2">
    <source>
        <dbReference type="EMBL" id="CAD2205713.1"/>
    </source>
</evidence>